<proteinExistence type="predicted"/>
<dbReference type="InParanoid" id="A0A0C3J058"/>
<keyword evidence="2" id="KW-1185">Reference proteome</keyword>
<evidence type="ECO:0000313" key="1">
    <source>
        <dbReference type="EMBL" id="KIO02473.1"/>
    </source>
</evidence>
<organism evidence="1 2">
    <name type="scientific">Pisolithus tinctorius Marx 270</name>
    <dbReference type="NCBI Taxonomy" id="870435"/>
    <lineage>
        <taxon>Eukaryota</taxon>
        <taxon>Fungi</taxon>
        <taxon>Dikarya</taxon>
        <taxon>Basidiomycota</taxon>
        <taxon>Agaricomycotina</taxon>
        <taxon>Agaricomycetes</taxon>
        <taxon>Agaricomycetidae</taxon>
        <taxon>Boletales</taxon>
        <taxon>Sclerodermatineae</taxon>
        <taxon>Pisolithaceae</taxon>
        <taxon>Pisolithus</taxon>
    </lineage>
</organism>
<reference evidence="1 2" key="1">
    <citation type="submission" date="2014-04" db="EMBL/GenBank/DDBJ databases">
        <authorList>
            <consortium name="DOE Joint Genome Institute"/>
            <person name="Kuo A."/>
            <person name="Kohler A."/>
            <person name="Costa M.D."/>
            <person name="Nagy L.G."/>
            <person name="Floudas D."/>
            <person name="Copeland A."/>
            <person name="Barry K.W."/>
            <person name="Cichocki N."/>
            <person name="Veneault-Fourrey C."/>
            <person name="LaButti K."/>
            <person name="Lindquist E.A."/>
            <person name="Lipzen A."/>
            <person name="Lundell T."/>
            <person name="Morin E."/>
            <person name="Murat C."/>
            <person name="Sun H."/>
            <person name="Tunlid A."/>
            <person name="Henrissat B."/>
            <person name="Grigoriev I.V."/>
            <person name="Hibbett D.S."/>
            <person name="Martin F."/>
            <person name="Nordberg H.P."/>
            <person name="Cantor M.N."/>
            <person name="Hua S.X."/>
        </authorList>
    </citation>
    <scope>NUCLEOTIDE SEQUENCE [LARGE SCALE GENOMIC DNA]</scope>
    <source>
        <strain evidence="1 2">Marx 270</strain>
    </source>
</reference>
<dbReference type="HOGENOM" id="CLU_2292839_0_0_1"/>
<dbReference type="EMBL" id="KN831981">
    <property type="protein sequence ID" value="KIO02473.1"/>
    <property type="molecule type" value="Genomic_DNA"/>
</dbReference>
<accession>A0A0C3J058</accession>
<evidence type="ECO:0000313" key="2">
    <source>
        <dbReference type="Proteomes" id="UP000054217"/>
    </source>
</evidence>
<dbReference type="AlphaFoldDB" id="A0A0C3J058"/>
<protein>
    <submittedName>
        <fullName evidence="1">Uncharacterized protein</fullName>
    </submittedName>
</protein>
<reference evidence="2" key="2">
    <citation type="submission" date="2015-01" db="EMBL/GenBank/DDBJ databases">
        <title>Evolutionary Origins and Diversification of the Mycorrhizal Mutualists.</title>
        <authorList>
            <consortium name="DOE Joint Genome Institute"/>
            <consortium name="Mycorrhizal Genomics Consortium"/>
            <person name="Kohler A."/>
            <person name="Kuo A."/>
            <person name="Nagy L.G."/>
            <person name="Floudas D."/>
            <person name="Copeland A."/>
            <person name="Barry K.W."/>
            <person name="Cichocki N."/>
            <person name="Veneault-Fourrey C."/>
            <person name="LaButti K."/>
            <person name="Lindquist E.A."/>
            <person name="Lipzen A."/>
            <person name="Lundell T."/>
            <person name="Morin E."/>
            <person name="Murat C."/>
            <person name="Riley R."/>
            <person name="Ohm R."/>
            <person name="Sun H."/>
            <person name="Tunlid A."/>
            <person name="Henrissat B."/>
            <person name="Grigoriev I.V."/>
            <person name="Hibbett D.S."/>
            <person name="Martin F."/>
        </authorList>
    </citation>
    <scope>NUCLEOTIDE SEQUENCE [LARGE SCALE GENOMIC DNA]</scope>
    <source>
        <strain evidence="2">Marx 270</strain>
    </source>
</reference>
<dbReference type="Proteomes" id="UP000054217">
    <property type="component" value="Unassembled WGS sequence"/>
</dbReference>
<gene>
    <name evidence="1" type="ORF">M404DRAFT_648132</name>
</gene>
<name>A0A0C3J058_PISTI</name>
<sequence length="101" mass="11671">MYDRHSHTRSRQVSMHTQQRWSCYPRSSCQQIIEKVRDTTPLKSRQRKLPSGHIWVAQTGAVKIYQFCLPMVSSSSPDPTSVRRHSACGVIDLERPMHGYS</sequence>